<evidence type="ECO:0000313" key="2">
    <source>
        <dbReference type="EMBL" id="KAH7546023.1"/>
    </source>
</evidence>
<protein>
    <submittedName>
        <fullName evidence="2">Uncharacterized protein</fullName>
    </submittedName>
</protein>
<name>A0A978W239_ZIZJJ</name>
<dbReference type="AlphaFoldDB" id="A0A978W239"/>
<reference evidence="2" key="1">
    <citation type="journal article" date="2021" name="Front. Plant Sci.">
        <title>Chromosome-Scale Genome Assembly for Chinese Sour Jujube and Insights Into Its Genome Evolution and Domestication Signature.</title>
        <authorList>
            <person name="Shen L.-Y."/>
            <person name="Luo H."/>
            <person name="Wang X.-L."/>
            <person name="Wang X.-M."/>
            <person name="Qiu X.-J."/>
            <person name="Liu H."/>
            <person name="Zhou S.-S."/>
            <person name="Jia K.-H."/>
            <person name="Nie S."/>
            <person name="Bao Y.-T."/>
            <person name="Zhang R.-G."/>
            <person name="Yun Q.-Z."/>
            <person name="Chai Y.-H."/>
            <person name="Lu J.-Y."/>
            <person name="Li Y."/>
            <person name="Zhao S.-W."/>
            <person name="Mao J.-F."/>
            <person name="Jia S.-G."/>
            <person name="Mao Y.-M."/>
        </authorList>
    </citation>
    <scope>NUCLEOTIDE SEQUENCE</scope>
    <source>
        <strain evidence="2">AT0</strain>
        <tissue evidence="2">Leaf</tissue>
    </source>
</reference>
<keyword evidence="1" id="KW-0472">Membrane</keyword>
<keyword evidence="1" id="KW-1133">Transmembrane helix</keyword>
<keyword evidence="1" id="KW-0812">Transmembrane</keyword>
<sequence length="231" mass="26363">MHPKNQGDKAEAYLNKVIFLLKLKFLFLNKPICLGLLMMLCFGCKVMLLSSFLLNFQTLQMKENEQRNKYLMESHSAMNQQIRPGKFQMDNNCRKMLGQPASSLLAANIYEDEHHRTESASKLDPSLHLLDVNKVNLSKSVATSSSNPLEHMFRMIQQQAMRDNRIGINLEKSVAIDPSLYGLQNAVFQMTGSHDSGLTTSYFLLVMHCYLDFPLTWKNTRVSPETLEAVL</sequence>
<feature type="transmembrane region" description="Helical" evidence="1">
    <location>
        <begin position="32"/>
        <end position="54"/>
    </location>
</feature>
<gene>
    <name evidence="2" type="ORF">FEM48_Zijuj01G0156800</name>
</gene>
<evidence type="ECO:0000256" key="1">
    <source>
        <dbReference type="SAM" id="Phobius"/>
    </source>
</evidence>
<accession>A0A978W239</accession>
<comment type="caution">
    <text evidence="2">The sequence shown here is derived from an EMBL/GenBank/DDBJ whole genome shotgun (WGS) entry which is preliminary data.</text>
</comment>
<organism evidence="2 3">
    <name type="scientific">Ziziphus jujuba var. spinosa</name>
    <dbReference type="NCBI Taxonomy" id="714518"/>
    <lineage>
        <taxon>Eukaryota</taxon>
        <taxon>Viridiplantae</taxon>
        <taxon>Streptophyta</taxon>
        <taxon>Embryophyta</taxon>
        <taxon>Tracheophyta</taxon>
        <taxon>Spermatophyta</taxon>
        <taxon>Magnoliopsida</taxon>
        <taxon>eudicotyledons</taxon>
        <taxon>Gunneridae</taxon>
        <taxon>Pentapetalae</taxon>
        <taxon>rosids</taxon>
        <taxon>fabids</taxon>
        <taxon>Rosales</taxon>
        <taxon>Rhamnaceae</taxon>
        <taxon>Paliureae</taxon>
        <taxon>Ziziphus</taxon>
    </lineage>
</organism>
<evidence type="ECO:0000313" key="3">
    <source>
        <dbReference type="Proteomes" id="UP000813462"/>
    </source>
</evidence>
<dbReference type="EMBL" id="JAEACU010000001">
    <property type="protein sequence ID" value="KAH7546023.1"/>
    <property type="molecule type" value="Genomic_DNA"/>
</dbReference>
<dbReference type="Proteomes" id="UP000813462">
    <property type="component" value="Unassembled WGS sequence"/>
</dbReference>
<proteinExistence type="predicted"/>